<dbReference type="InterPro" id="IPR036375">
    <property type="entry name" value="Hemopexin-like_dom_sf"/>
</dbReference>
<name>A0A914NWW4_MELIC</name>
<reference evidence="2" key="1">
    <citation type="submission" date="2022-11" db="UniProtKB">
        <authorList>
            <consortium name="WormBaseParasite"/>
        </authorList>
    </citation>
    <scope>IDENTIFICATION</scope>
</reference>
<dbReference type="WBParaSite" id="Minc3s08575g42388">
    <property type="protein sequence ID" value="Minc3s08575g42388"/>
    <property type="gene ID" value="Minc3s08575g42388"/>
</dbReference>
<dbReference type="Gene3D" id="2.110.10.10">
    <property type="entry name" value="Hemopexin-like domain"/>
    <property type="match status" value="1"/>
</dbReference>
<evidence type="ECO:0000313" key="1">
    <source>
        <dbReference type="Proteomes" id="UP000887563"/>
    </source>
</evidence>
<dbReference type="Proteomes" id="UP000887563">
    <property type="component" value="Unplaced"/>
</dbReference>
<organism evidence="1 2">
    <name type="scientific">Meloidogyne incognita</name>
    <name type="common">Southern root-knot nematode worm</name>
    <name type="synonym">Oxyuris incognita</name>
    <dbReference type="NCBI Taxonomy" id="6306"/>
    <lineage>
        <taxon>Eukaryota</taxon>
        <taxon>Metazoa</taxon>
        <taxon>Ecdysozoa</taxon>
        <taxon>Nematoda</taxon>
        <taxon>Chromadorea</taxon>
        <taxon>Rhabditida</taxon>
        <taxon>Tylenchina</taxon>
        <taxon>Tylenchomorpha</taxon>
        <taxon>Tylenchoidea</taxon>
        <taxon>Meloidogynidae</taxon>
        <taxon>Meloidogyninae</taxon>
        <taxon>Meloidogyne</taxon>
        <taxon>Meloidogyne incognita group</taxon>
    </lineage>
</organism>
<sequence>MDFNKELFPNGPRQVTAVLSNQKNGITLLIAWRSVYRYRWNKKNKRFYMAKNSPRELPYNITFVPRIGFQWNRGHLILANKNRFAIYDPYWNLAPFVSKEAVDYFPNLALEKLVGVLKYNKDSMLWMTKEGKILLYNLHKHKIGIEMPINLSRFIACLSPNSTIGNFGL</sequence>
<accession>A0A914NWW4</accession>
<evidence type="ECO:0000313" key="2">
    <source>
        <dbReference type="WBParaSite" id="Minc3s08575g42388"/>
    </source>
</evidence>
<dbReference type="AlphaFoldDB" id="A0A914NWW4"/>
<dbReference type="SUPFAM" id="SSF50923">
    <property type="entry name" value="Hemopexin-like domain"/>
    <property type="match status" value="1"/>
</dbReference>
<protein>
    <submittedName>
        <fullName evidence="2">Uncharacterized protein</fullName>
    </submittedName>
</protein>
<keyword evidence="1" id="KW-1185">Reference proteome</keyword>
<proteinExistence type="predicted"/>